<feature type="transmembrane region" description="Helical" evidence="5">
    <location>
        <begin position="130"/>
        <end position="148"/>
    </location>
</feature>
<name>A0A4Q5N0L9_9MICO</name>
<evidence type="ECO:0000313" key="8">
    <source>
        <dbReference type="Proteomes" id="UP000293764"/>
    </source>
</evidence>
<comment type="subcellular location">
    <subcellularLocation>
        <location evidence="1">Membrane</location>
        <topology evidence="1">Multi-pass membrane protein</topology>
    </subcellularLocation>
</comment>
<evidence type="ECO:0000256" key="2">
    <source>
        <dbReference type="ARBA" id="ARBA00022692"/>
    </source>
</evidence>
<evidence type="ECO:0000256" key="5">
    <source>
        <dbReference type="SAM" id="Phobius"/>
    </source>
</evidence>
<feature type="domain" description="O-antigen ligase-related" evidence="6">
    <location>
        <begin position="228"/>
        <end position="354"/>
    </location>
</feature>
<sequence length="465" mass="49955">MNRLSVIRLAVTGLIAAGLLAYGLAAPVHPTYALGAAVIVLALAFTTYQPAAVPLLAMPLIVIIQRVGGESVNLSISDFALFGAFWFALVLGSRPYSNAMRTMLWLSFTYQAATLFTVIANPYRANTVEWFHAWMLVGGALVVGWAVGSSGRARLGMTLLILPCLVIAILTCVDAATQLAVGETGGVYLDWPFAMHKNYIGGVLGFAAVTLFARPPWLGWHPAFSYPSFVLCLLGVIASQARQALVGVAIALLVVALRNTRDRRRAVPILLAVVPALWFALASVRDQLTSGSEFNSANQRLTWYTQALEVWERNEWFGVGLRWWTTGRTEYGFQPPNAELEVLSSAGAVGLLGFLILMIGALVVLWRVDPRYGTLAFAILTLRLVQGQLDLFWVAVQVSVPFLVVGVCLGAQAFDSARAQAAEAVGTRGLVPVPARRPRRTDATFDPAVATRADALADTAPGATS</sequence>
<dbReference type="GO" id="GO:0016874">
    <property type="term" value="F:ligase activity"/>
    <property type="evidence" value="ECO:0007669"/>
    <property type="project" value="UniProtKB-KW"/>
</dbReference>
<keyword evidence="4 5" id="KW-0472">Membrane</keyword>
<reference evidence="7 8" key="1">
    <citation type="submission" date="2019-01" db="EMBL/GenBank/DDBJ databases">
        <title>Novel species of Cellulomonas.</title>
        <authorList>
            <person name="Liu Q."/>
            <person name="Xin Y.-H."/>
        </authorList>
    </citation>
    <scope>NUCLEOTIDE SEQUENCE [LARGE SCALE GENOMIC DNA]</scope>
    <source>
        <strain evidence="7 8">HLT2-17</strain>
    </source>
</reference>
<evidence type="ECO:0000256" key="1">
    <source>
        <dbReference type="ARBA" id="ARBA00004141"/>
    </source>
</evidence>
<gene>
    <name evidence="7" type="ORF">EUA98_11980</name>
</gene>
<feature type="transmembrane region" description="Helical" evidence="5">
    <location>
        <begin position="198"/>
        <end position="218"/>
    </location>
</feature>
<dbReference type="PANTHER" id="PTHR37422:SF13">
    <property type="entry name" value="LIPOPOLYSACCHARIDE BIOSYNTHESIS PROTEIN PA4999-RELATED"/>
    <property type="match status" value="1"/>
</dbReference>
<feature type="transmembrane region" description="Helical" evidence="5">
    <location>
        <begin position="35"/>
        <end position="64"/>
    </location>
</feature>
<feature type="transmembrane region" description="Helical" evidence="5">
    <location>
        <begin position="154"/>
        <end position="177"/>
    </location>
</feature>
<feature type="transmembrane region" description="Helical" evidence="5">
    <location>
        <begin position="71"/>
        <end position="91"/>
    </location>
</feature>
<keyword evidence="7" id="KW-0436">Ligase</keyword>
<accession>A0A4Q5N0L9</accession>
<dbReference type="GO" id="GO:0016020">
    <property type="term" value="C:membrane"/>
    <property type="evidence" value="ECO:0007669"/>
    <property type="project" value="UniProtKB-SubCell"/>
</dbReference>
<organism evidence="7 8">
    <name type="scientific">Pengzhenrongella frigida</name>
    <dbReference type="NCBI Taxonomy" id="1259133"/>
    <lineage>
        <taxon>Bacteria</taxon>
        <taxon>Bacillati</taxon>
        <taxon>Actinomycetota</taxon>
        <taxon>Actinomycetes</taxon>
        <taxon>Micrococcales</taxon>
        <taxon>Pengzhenrongella</taxon>
    </lineage>
</organism>
<comment type="caution">
    <text evidence="7">The sequence shown here is derived from an EMBL/GenBank/DDBJ whole genome shotgun (WGS) entry which is preliminary data.</text>
</comment>
<feature type="transmembrane region" description="Helical" evidence="5">
    <location>
        <begin position="346"/>
        <end position="368"/>
    </location>
</feature>
<dbReference type="InterPro" id="IPR007016">
    <property type="entry name" value="O-antigen_ligase-rel_domated"/>
</dbReference>
<keyword evidence="8" id="KW-1185">Reference proteome</keyword>
<dbReference type="OrthoDB" id="3837781at2"/>
<dbReference type="PANTHER" id="PTHR37422">
    <property type="entry name" value="TEICHURONIC ACID BIOSYNTHESIS PROTEIN TUAE"/>
    <property type="match status" value="1"/>
</dbReference>
<feature type="transmembrane region" description="Helical" evidence="5">
    <location>
        <begin position="266"/>
        <end position="284"/>
    </location>
</feature>
<dbReference type="Pfam" id="PF04932">
    <property type="entry name" value="Wzy_C"/>
    <property type="match status" value="1"/>
</dbReference>
<keyword evidence="2 5" id="KW-0812">Transmembrane</keyword>
<dbReference type="RefSeq" id="WP_130102923.1">
    <property type="nucleotide sequence ID" value="NZ_SDWW01000027.1"/>
</dbReference>
<proteinExistence type="predicted"/>
<feature type="transmembrane region" description="Helical" evidence="5">
    <location>
        <begin position="103"/>
        <end position="123"/>
    </location>
</feature>
<evidence type="ECO:0000259" key="6">
    <source>
        <dbReference type="Pfam" id="PF04932"/>
    </source>
</evidence>
<feature type="transmembrane region" description="Helical" evidence="5">
    <location>
        <begin position="224"/>
        <end position="254"/>
    </location>
</feature>
<feature type="transmembrane region" description="Helical" evidence="5">
    <location>
        <begin position="389"/>
        <end position="414"/>
    </location>
</feature>
<protein>
    <submittedName>
        <fullName evidence="7">O-antigen ligase domain-containing protein</fullName>
    </submittedName>
</protein>
<dbReference type="AlphaFoldDB" id="A0A4Q5N0L9"/>
<dbReference type="InterPro" id="IPR051533">
    <property type="entry name" value="WaaL-like"/>
</dbReference>
<dbReference type="EMBL" id="SDWW01000027">
    <property type="protein sequence ID" value="RYV50763.1"/>
    <property type="molecule type" value="Genomic_DNA"/>
</dbReference>
<keyword evidence="3 5" id="KW-1133">Transmembrane helix</keyword>
<evidence type="ECO:0000256" key="4">
    <source>
        <dbReference type="ARBA" id="ARBA00023136"/>
    </source>
</evidence>
<evidence type="ECO:0000313" key="7">
    <source>
        <dbReference type="EMBL" id="RYV50763.1"/>
    </source>
</evidence>
<dbReference type="Proteomes" id="UP000293764">
    <property type="component" value="Unassembled WGS sequence"/>
</dbReference>
<evidence type="ECO:0000256" key="3">
    <source>
        <dbReference type="ARBA" id="ARBA00022989"/>
    </source>
</evidence>